<keyword evidence="2" id="KW-1185">Reference proteome</keyword>
<reference evidence="1 2" key="1">
    <citation type="journal article" date="2019" name="Genome Biol. Evol.">
        <title>Day and night: Metabolic profiles and evolutionary relationships of six axenic non-marine cyanobacteria.</title>
        <authorList>
            <person name="Will S.E."/>
            <person name="Henke P."/>
            <person name="Boedeker C."/>
            <person name="Huang S."/>
            <person name="Brinkmann H."/>
            <person name="Rohde M."/>
            <person name="Jarek M."/>
            <person name="Friedl T."/>
            <person name="Seufert S."/>
            <person name="Schumacher M."/>
            <person name="Overmann J."/>
            <person name="Neumann-Schaal M."/>
            <person name="Petersen J."/>
        </authorList>
    </citation>
    <scope>NUCLEOTIDE SEQUENCE [LARGE SCALE GENOMIC DNA]</scope>
    <source>
        <strain evidence="1 2">PCC 6912</strain>
    </source>
</reference>
<proteinExistence type="predicted"/>
<dbReference type="SUPFAM" id="SSF53756">
    <property type="entry name" value="UDP-Glycosyltransferase/glycogen phosphorylase"/>
    <property type="match status" value="1"/>
</dbReference>
<dbReference type="Pfam" id="PF13692">
    <property type="entry name" value="Glyco_trans_1_4"/>
    <property type="match status" value="1"/>
</dbReference>
<name>A0A3S1FMN7_CHLFR</name>
<sequence length="413" mass="46445">MTHVAIIAGAYKPKHCGVAHYTSRLRSALQKLDIESVILTTHTAAMQANELNIKGVVKDWRFADLMSLVQAVNSIDVDILHIQHAAGTYGFELAIFLLPLLLKTTGYSQPIVTTVHEYGWWEWQPKYLPSQVVEWLKMWGQNHGWWDREDGFLLTLSNAIITTNSEAEAVIHKRLPQLNEHIFNIPIAANVECTPIDRTTARQLLRKICHWGSDTVVIVFFGFLHPVKGLETLLSAFQKVLRTHSQARLLLVGGVESLALRGEEAKRYWDKLHTLARELNLGNQVYFTGYLDAETASKYLAGADIGVLPFNHGTTMKSGSLLTLLAHNLPVIATEHSTPLPDEMRVQLVPPRNIDALADALCQLLNNPEQCRHLGESGRTFVEKFSWSSVARSHFQIYQQLCCSSSRRNRSPT</sequence>
<dbReference type="OrthoDB" id="9806653at2"/>
<protein>
    <recommendedName>
        <fullName evidence="3">Group 1 glycosyl transferase</fullName>
    </recommendedName>
</protein>
<organism evidence="1 2">
    <name type="scientific">Chlorogloeopsis fritschii PCC 6912</name>
    <dbReference type="NCBI Taxonomy" id="211165"/>
    <lineage>
        <taxon>Bacteria</taxon>
        <taxon>Bacillati</taxon>
        <taxon>Cyanobacteriota</taxon>
        <taxon>Cyanophyceae</taxon>
        <taxon>Nostocales</taxon>
        <taxon>Chlorogloeopsidaceae</taxon>
        <taxon>Chlorogloeopsis</taxon>
    </lineage>
</organism>
<dbReference type="RefSeq" id="WP_016875256.1">
    <property type="nucleotide sequence ID" value="NZ_AJLN01000104.1"/>
</dbReference>
<dbReference type="AlphaFoldDB" id="A0A3S1FMN7"/>
<accession>A0A3S1FMN7</accession>
<gene>
    <name evidence="1" type="ORF">PCC6912_26700</name>
</gene>
<comment type="caution">
    <text evidence="1">The sequence shown here is derived from an EMBL/GenBank/DDBJ whole genome shotgun (WGS) entry which is preliminary data.</text>
</comment>
<evidence type="ECO:0008006" key="3">
    <source>
        <dbReference type="Google" id="ProtNLM"/>
    </source>
</evidence>
<evidence type="ECO:0000313" key="1">
    <source>
        <dbReference type="EMBL" id="RUR81801.1"/>
    </source>
</evidence>
<evidence type="ECO:0000313" key="2">
    <source>
        <dbReference type="Proteomes" id="UP000268857"/>
    </source>
</evidence>
<dbReference type="PANTHER" id="PTHR12526">
    <property type="entry name" value="GLYCOSYLTRANSFERASE"/>
    <property type="match status" value="1"/>
</dbReference>
<dbReference type="CDD" id="cd03801">
    <property type="entry name" value="GT4_PimA-like"/>
    <property type="match status" value="1"/>
</dbReference>
<dbReference type="Gene3D" id="3.40.50.2000">
    <property type="entry name" value="Glycogen Phosphorylase B"/>
    <property type="match status" value="2"/>
</dbReference>
<dbReference type="STRING" id="211165.GCA_000317285_04185"/>
<dbReference type="EMBL" id="RSCJ01000009">
    <property type="protein sequence ID" value="RUR81801.1"/>
    <property type="molecule type" value="Genomic_DNA"/>
</dbReference>
<dbReference type="Proteomes" id="UP000268857">
    <property type="component" value="Unassembled WGS sequence"/>
</dbReference>